<evidence type="ECO:0000313" key="2">
    <source>
        <dbReference type="EMBL" id="ORY62630.1"/>
    </source>
</evidence>
<keyword evidence="3" id="KW-1185">Reference proteome</keyword>
<feature type="region of interest" description="Disordered" evidence="1">
    <location>
        <begin position="1"/>
        <end position="108"/>
    </location>
</feature>
<dbReference type="RefSeq" id="XP_040714466.1">
    <property type="nucleotide sequence ID" value="XM_040854418.1"/>
</dbReference>
<name>A0A1Y2DTP9_9PEZI</name>
<dbReference type="OrthoDB" id="6513042at2759"/>
<dbReference type="InParanoid" id="A0A1Y2DTP9"/>
<feature type="compositionally biased region" description="Low complexity" evidence="1">
    <location>
        <begin position="166"/>
        <end position="179"/>
    </location>
</feature>
<feature type="compositionally biased region" description="Polar residues" evidence="1">
    <location>
        <begin position="19"/>
        <end position="38"/>
    </location>
</feature>
<feature type="compositionally biased region" description="Low complexity" evidence="1">
    <location>
        <begin position="233"/>
        <end position="242"/>
    </location>
</feature>
<feature type="compositionally biased region" description="Polar residues" evidence="1">
    <location>
        <begin position="180"/>
        <end position="193"/>
    </location>
</feature>
<feature type="compositionally biased region" description="Basic and acidic residues" evidence="1">
    <location>
        <begin position="127"/>
        <end position="136"/>
    </location>
</feature>
<proteinExistence type="predicted"/>
<dbReference type="EMBL" id="MCFJ01000009">
    <property type="protein sequence ID" value="ORY62630.1"/>
    <property type="molecule type" value="Genomic_DNA"/>
</dbReference>
<dbReference type="AlphaFoldDB" id="A0A1Y2DTP9"/>
<gene>
    <name evidence="2" type="ORF">BCR38DRAFT_244262</name>
</gene>
<feature type="region of interest" description="Disordered" evidence="1">
    <location>
        <begin position="233"/>
        <end position="252"/>
    </location>
</feature>
<accession>A0A1Y2DTP9</accession>
<reference evidence="2 3" key="1">
    <citation type="submission" date="2016-07" db="EMBL/GenBank/DDBJ databases">
        <title>Pervasive Adenine N6-methylation of Active Genes in Fungi.</title>
        <authorList>
            <consortium name="DOE Joint Genome Institute"/>
            <person name="Mondo S.J."/>
            <person name="Dannebaum R.O."/>
            <person name="Kuo R.C."/>
            <person name="Labutti K."/>
            <person name="Haridas S."/>
            <person name="Kuo A."/>
            <person name="Salamov A."/>
            <person name="Ahrendt S.R."/>
            <person name="Lipzen A."/>
            <person name="Sullivan W."/>
            <person name="Andreopoulos W.B."/>
            <person name="Clum A."/>
            <person name="Lindquist E."/>
            <person name="Daum C."/>
            <person name="Ramamoorthy G.K."/>
            <person name="Gryganskyi A."/>
            <person name="Culley D."/>
            <person name="Magnuson J.K."/>
            <person name="James T.Y."/>
            <person name="O'Malley M.A."/>
            <person name="Stajich J.E."/>
            <person name="Spatafora J.W."/>
            <person name="Visel A."/>
            <person name="Grigoriev I.V."/>
        </authorList>
    </citation>
    <scope>NUCLEOTIDE SEQUENCE [LARGE SCALE GENOMIC DNA]</scope>
    <source>
        <strain evidence="2 3">CBS 129021</strain>
    </source>
</reference>
<feature type="compositionally biased region" description="Polar residues" evidence="1">
    <location>
        <begin position="96"/>
        <end position="108"/>
    </location>
</feature>
<feature type="compositionally biased region" description="Basic residues" evidence="1">
    <location>
        <begin position="156"/>
        <end position="165"/>
    </location>
</feature>
<feature type="compositionally biased region" description="Polar residues" evidence="1">
    <location>
        <begin position="1"/>
        <end position="11"/>
    </location>
</feature>
<feature type="compositionally biased region" description="Basic and acidic residues" evidence="1">
    <location>
        <begin position="358"/>
        <end position="368"/>
    </location>
</feature>
<feature type="region of interest" description="Disordered" evidence="1">
    <location>
        <begin position="124"/>
        <end position="195"/>
    </location>
</feature>
<dbReference type="Proteomes" id="UP000193689">
    <property type="component" value="Unassembled WGS sequence"/>
</dbReference>
<comment type="caution">
    <text evidence="2">The sequence shown here is derived from an EMBL/GenBank/DDBJ whole genome shotgun (WGS) entry which is preliminary data.</text>
</comment>
<evidence type="ECO:0000313" key="3">
    <source>
        <dbReference type="Proteomes" id="UP000193689"/>
    </source>
</evidence>
<organism evidence="2 3">
    <name type="scientific">Pseudomassariella vexata</name>
    <dbReference type="NCBI Taxonomy" id="1141098"/>
    <lineage>
        <taxon>Eukaryota</taxon>
        <taxon>Fungi</taxon>
        <taxon>Dikarya</taxon>
        <taxon>Ascomycota</taxon>
        <taxon>Pezizomycotina</taxon>
        <taxon>Sordariomycetes</taxon>
        <taxon>Xylariomycetidae</taxon>
        <taxon>Amphisphaeriales</taxon>
        <taxon>Pseudomassariaceae</taxon>
        <taxon>Pseudomassariella</taxon>
    </lineage>
</organism>
<sequence>MPLQKSFSEQNGPKPRQLWQRSKTHTGMNTSSTSSTRPVSKRPLEPVSEITKNKLHAFKFQPPALDTGDGRTLEDALADGNTRSTATAKHSENQSEHTQSLDATNTKSAITPIGRLAWQDLIGVSQPKDEEERISPNERIGWNTRPDAYRLSPMVPRRRGKKRARSSSPTSSPASGSKSNTPAVNVQKLSQALKSPHADPAMELWDRFSVNGSMAKTPLGTTNPALAQIMFSSSPKPSKASAGMVGAPSEGGLRRAISCGVHWPKRRRVERSESSAVSDAISEDSPCEGSKSSMVNALLQSVTGEINRSKALKVRQAALKSPSPKKKRLRTGEDNPPTKTQPASSKPPPPLFHARTNLTKEDVSKETTEDGSDYEDDDFDDDALMELDATLVAACEDEAPLPAPVDMGPTRSVKRAPSPTSEHTLEDDEFADLDDDDVFAAAEDMVAQIESSYASRVDSGSATRQELVKPQIVPGTKLWELDDDAFGDDFGGDFDFEAAEIAATQSVKEISATLAPVRRCG</sequence>
<protein>
    <submittedName>
        <fullName evidence="2">Uncharacterized protein</fullName>
    </submittedName>
</protein>
<feature type="region of interest" description="Disordered" evidence="1">
    <location>
        <begin position="313"/>
        <end position="428"/>
    </location>
</feature>
<dbReference type="STRING" id="1141098.A0A1Y2DTP9"/>
<feature type="region of interest" description="Disordered" evidence="1">
    <location>
        <begin position="266"/>
        <end position="292"/>
    </location>
</feature>
<dbReference type="GeneID" id="63770630"/>
<evidence type="ECO:0000256" key="1">
    <source>
        <dbReference type="SAM" id="MobiDB-lite"/>
    </source>
</evidence>
<feature type="compositionally biased region" description="Acidic residues" evidence="1">
    <location>
        <begin position="369"/>
        <end position="385"/>
    </location>
</feature>